<geneLocation type="plasmid" evidence="1 2">
    <name>pMGMM8_4</name>
</geneLocation>
<protein>
    <submittedName>
        <fullName evidence="1">Uncharacterized protein</fullName>
    </submittedName>
</protein>
<gene>
    <name evidence="1" type="ORF">QIE55_33250</name>
</gene>
<dbReference type="RefSeq" id="WP_308372702.1">
    <property type="nucleotide sequence ID" value="NZ_CP133194.1"/>
</dbReference>
<reference evidence="1" key="1">
    <citation type="submission" date="2023-08" db="EMBL/GenBank/DDBJ databases">
        <title>Isolation and Characterization of Rhodococcus erythropolis MGMM8.</title>
        <authorList>
            <person name="Diabankana R.G.C."/>
            <person name="Afordoanyi D.M."/>
            <person name="Validov S.Z."/>
        </authorList>
    </citation>
    <scope>NUCLEOTIDE SEQUENCE</scope>
    <source>
        <strain evidence="1">MGMM8</strain>
        <plasmid evidence="1">pMGMM8_4</plasmid>
    </source>
</reference>
<dbReference type="Proteomes" id="UP001230933">
    <property type="component" value="Plasmid pMGMM8_4"/>
</dbReference>
<dbReference type="EMBL" id="CP133194">
    <property type="protein sequence ID" value="WMN02196.1"/>
    <property type="molecule type" value="Genomic_DNA"/>
</dbReference>
<dbReference type="AlphaFoldDB" id="A0AAX3ZZA7"/>
<name>A0AAX3ZZA7_RHOER</name>
<keyword evidence="1" id="KW-0614">Plasmid</keyword>
<evidence type="ECO:0000313" key="2">
    <source>
        <dbReference type="Proteomes" id="UP001230933"/>
    </source>
</evidence>
<accession>A0AAX3ZZA7</accession>
<organism evidence="1 2">
    <name type="scientific">Rhodococcus erythropolis</name>
    <name type="common">Arthrobacter picolinophilus</name>
    <dbReference type="NCBI Taxonomy" id="1833"/>
    <lineage>
        <taxon>Bacteria</taxon>
        <taxon>Bacillati</taxon>
        <taxon>Actinomycetota</taxon>
        <taxon>Actinomycetes</taxon>
        <taxon>Mycobacteriales</taxon>
        <taxon>Nocardiaceae</taxon>
        <taxon>Rhodococcus</taxon>
        <taxon>Rhodococcus erythropolis group</taxon>
    </lineage>
</organism>
<evidence type="ECO:0000313" key="1">
    <source>
        <dbReference type="EMBL" id="WMN02196.1"/>
    </source>
</evidence>
<sequence length="107" mass="11906">MKGDEPAQLDLFDFPSDADPALEEFLADAETIPAACVCDKHVGRIIWLNRACRIQNWCTEDDGYTGRAVRIEAIALDDNSSHIGRFLLGRPHSVGHGNTLTLKREEQ</sequence>
<proteinExistence type="predicted"/>